<feature type="region of interest" description="Disordered" evidence="1">
    <location>
        <begin position="20"/>
        <end position="49"/>
    </location>
</feature>
<evidence type="ECO:0008006" key="4">
    <source>
        <dbReference type="Google" id="ProtNLM"/>
    </source>
</evidence>
<dbReference type="InterPro" id="IPR021383">
    <property type="entry name" value="DUF3015"/>
</dbReference>
<protein>
    <recommendedName>
        <fullName evidence="4">DUF3015 domain-containing protein</fullName>
    </recommendedName>
</protein>
<reference evidence="2 3" key="1">
    <citation type="submission" date="2024-04" db="EMBL/GenBank/DDBJ databases">
        <authorList>
            <person name="Cremers G."/>
        </authorList>
    </citation>
    <scope>NUCLEOTIDE SEQUENCE [LARGE SCALE GENOMIC DNA]</scope>
    <source>
        <strain evidence="2">MeCH1-AG</strain>
    </source>
</reference>
<dbReference type="EMBL" id="OZ026884">
    <property type="protein sequence ID" value="CAL1240607.1"/>
    <property type="molecule type" value="Genomic_DNA"/>
</dbReference>
<gene>
    <name evidence="2" type="ORF">MECH1_V1_1831</name>
</gene>
<sequence>MLPWLALLWACAVTTDSTRSSTETFENTTEASSDFTSSTSPRDKERTSKYSQVSQFVAGNFERVRQDVALGGGEHLAALASLLEVPEADRPAFYRFAKTRFSTWFPSERATPEEVVARLGNDLKRHTALNTALP</sequence>
<keyword evidence="3" id="KW-1185">Reference proteome</keyword>
<evidence type="ECO:0000256" key="1">
    <source>
        <dbReference type="SAM" id="MobiDB-lite"/>
    </source>
</evidence>
<name>A0ABP1C9R5_9GAMM</name>
<organism evidence="2 3">
    <name type="scientific">Candidatus Methylocalor cossyra</name>
    <dbReference type="NCBI Taxonomy" id="3108543"/>
    <lineage>
        <taxon>Bacteria</taxon>
        <taxon>Pseudomonadati</taxon>
        <taxon>Pseudomonadota</taxon>
        <taxon>Gammaproteobacteria</taxon>
        <taxon>Methylococcales</taxon>
        <taxon>Methylococcaceae</taxon>
        <taxon>Candidatus Methylocalor</taxon>
    </lineage>
</organism>
<proteinExistence type="predicted"/>
<evidence type="ECO:0000313" key="2">
    <source>
        <dbReference type="EMBL" id="CAL1240607.1"/>
    </source>
</evidence>
<dbReference type="Proteomes" id="UP001497493">
    <property type="component" value="Chromosome"/>
</dbReference>
<evidence type="ECO:0000313" key="3">
    <source>
        <dbReference type="Proteomes" id="UP001497493"/>
    </source>
</evidence>
<accession>A0ABP1C9R5</accession>
<feature type="compositionally biased region" description="Polar residues" evidence="1">
    <location>
        <begin position="20"/>
        <end position="40"/>
    </location>
</feature>
<dbReference type="Pfam" id="PF11220">
    <property type="entry name" value="DUF3015"/>
    <property type="match status" value="1"/>
</dbReference>